<feature type="domain" description="Beta-ketoacyl synthase-like N-terminal" evidence="1">
    <location>
        <begin position="137"/>
        <end position="204"/>
    </location>
</feature>
<protein>
    <submittedName>
        <fullName evidence="2">3-oxoacyl-(Acyl carrier protein) synthase</fullName>
    </submittedName>
</protein>
<gene>
    <name evidence="2" type="ORF">AWB79_04309</name>
</gene>
<dbReference type="RefSeq" id="WP_061169456.1">
    <property type="nucleotide sequence ID" value="NZ_FCOA02000015.1"/>
</dbReference>
<evidence type="ECO:0000259" key="1">
    <source>
        <dbReference type="Pfam" id="PF00109"/>
    </source>
</evidence>
<dbReference type="STRING" id="1777140.AWB79_04309"/>
<dbReference type="SUPFAM" id="SSF53901">
    <property type="entry name" value="Thiolase-like"/>
    <property type="match status" value="2"/>
</dbReference>
<keyword evidence="3" id="KW-1185">Reference proteome</keyword>
<proteinExistence type="predicted"/>
<dbReference type="GO" id="GO:0016746">
    <property type="term" value="F:acyltransferase activity"/>
    <property type="evidence" value="ECO:0007669"/>
    <property type="project" value="InterPro"/>
</dbReference>
<dbReference type="EMBL" id="FCOA02000015">
    <property type="protein sequence ID" value="SAK74035.1"/>
    <property type="molecule type" value="Genomic_DNA"/>
</dbReference>
<dbReference type="InterPro" id="IPR016039">
    <property type="entry name" value="Thiolase-like"/>
</dbReference>
<evidence type="ECO:0000313" key="3">
    <source>
        <dbReference type="Proteomes" id="UP000054851"/>
    </source>
</evidence>
<dbReference type="Proteomes" id="UP000054851">
    <property type="component" value="Unassembled WGS sequence"/>
</dbReference>
<evidence type="ECO:0000313" key="2">
    <source>
        <dbReference type="EMBL" id="SAK74035.1"/>
    </source>
</evidence>
<dbReference type="OrthoDB" id="3078238at2"/>
<dbReference type="InterPro" id="IPR014030">
    <property type="entry name" value="Ketoacyl_synth_N"/>
</dbReference>
<comment type="caution">
    <text evidence="2">The sequence shown here is derived from an EMBL/GenBank/DDBJ whole genome shotgun (WGS) entry which is preliminary data.</text>
</comment>
<accession>A0A158BVD6</accession>
<organism evidence="2 3">
    <name type="scientific">Caballeronia hypogeia</name>
    <dbReference type="NCBI Taxonomy" id="1777140"/>
    <lineage>
        <taxon>Bacteria</taxon>
        <taxon>Pseudomonadati</taxon>
        <taxon>Pseudomonadota</taxon>
        <taxon>Betaproteobacteria</taxon>
        <taxon>Burkholderiales</taxon>
        <taxon>Burkholderiaceae</taxon>
        <taxon>Caballeronia</taxon>
    </lineage>
</organism>
<dbReference type="AlphaFoldDB" id="A0A158BVD6"/>
<dbReference type="Gene3D" id="3.40.47.10">
    <property type="match status" value="1"/>
</dbReference>
<name>A0A158BVD6_9BURK</name>
<sequence length="358" mass="38095">MANPIHIAGVGARTPVGLQAASAAAAVRAGIAGLIEHPYMVDCTGAPMPCAPDAQIDPEIVGSERFILLAEGALREACEPLEDVRRQQLAIPLFLGLPEIRPGFPEQDALAIRSGVARFEGLPIRLSAVTAFIEGHASGLSALTAAVRQLNQGSFEMCLVGGVESYLNADTMEWLDENRQLAGTVSRSGFIPGEAAGFCLVMTDQCRRRLGLNSLAAVQACAIGKEAKLIKTQDICLGEGLSATVRNALDGVVLSGERITDIYCDINGERYRGEEWGFVCLRHSNYFDDPLDYVSPANLWGDVGAASAPLFMMLACQATARGYAKGPRTMLWVSSEKGLRAAAVLETEAAPKPKGYSR</sequence>
<reference evidence="2" key="1">
    <citation type="submission" date="2016-01" db="EMBL/GenBank/DDBJ databases">
        <authorList>
            <person name="Peeters C."/>
        </authorList>
    </citation>
    <scope>NUCLEOTIDE SEQUENCE</scope>
    <source>
        <strain evidence="2">LMG 29322</strain>
    </source>
</reference>
<dbReference type="Pfam" id="PF00109">
    <property type="entry name" value="ketoacyl-synt"/>
    <property type="match status" value="1"/>
</dbReference>